<organism evidence="1">
    <name type="scientific">Arion vulgaris</name>
    <dbReference type="NCBI Taxonomy" id="1028688"/>
    <lineage>
        <taxon>Eukaryota</taxon>
        <taxon>Metazoa</taxon>
        <taxon>Spiralia</taxon>
        <taxon>Lophotrochozoa</taxon>
        <taxon>Mollusca</taxon>
        <taxon>Gastropoda</taxon>
        <taxon>Heterobranchia</taxon>
        <taxon>Euthyneura</taxon>
        <taxon>Panpulmonata</taxon>
        <taxon>Eupulmonata</taxon>
        <taxon>Stylommatophora</taxon>
        <taxon>Helicina</taxon>
        <taxon>Arionoidea</taxon>
        <taxon>Arionidae</taxon>
        <taxon>Arion</taxon>
    </lineage>
</organism>
<proteinExistence type="predicted"/>
<evidence type="ECO:0000313" key="1">
    <source>
        <dbReference type="EMBL" id="CEK64192.1"/>
    </source>
</evidence>
<name>A0A0B6Z725_9EUPU</name>
<sequence length="134" mass="15318">MFAETISRENIKMENKEVDGFDENIAGLGGYKQLGLCGEDGSRNIKDEISDSTWGYFTNCQNDVKEVENPCNKQHSQIVKPDIFSENLPEHIITKLERNTEVEVDNKVKLTEHMIKIETNTDNETDNSEILTEH</sequence>
<gene>
    <name evidence="1" type="primary">ORF50908</name>
</gene>
<feature type="non-terminal residue" evidence="1">
    <location>
        <position position="134"/>
    </location>
</feature>
<accession>A0A0B6Z725</accession>
<protein>
    <submittedName>
        <fullName evidence="1">Uncharacterized protein</fullName>
    </submittedName>
</protein>
<reference evidence="1" key="1">
    <citation type="submission" date="2014-12" db="EMBL/GenBank/DDBJ databases">
        <title>Insight into the proteome of Arion vulgaris.</title>
        <authorList>
            <person name="Aradska J."/>
            <person name="Bulat T."/>
            <person name="Smidak R."/>
            <person name="Sarate P."/>
            <person name="Gangsoo J."/>
            <person name="Sialana F."/>
            <person name="Bilban M."/>
            <person name="Lubec G."/>
        </authorList>
    </citation>
    <scope>NUCLEOTIDE SEQUENCE</scope>
    <source>
        <tissue evidence="1">Skin</tissue>
    </source>
</reference>
<dbReference type="EMBL" id="HACG01017327">
    <property type="protein sequence ID" value="CEK64192.1"/>
    <property type="molecule type" value="Transcribed_RNA"/>
</dbReference>
<dbReference type="AlphaFoldDB" id="A0A0B6Z725"/>